<protein>
    <recommendedName>
        <fullName evidence="5">Protein-L-isoaspartate O-methyltransferase domain-containing protein</fullName>
    </recommendedName>
</protein>
<dbReference type="STRING" id="42156.A0A3P6SKZ1"/>
<dbReference type="GO" id="GO:0005737">
    <property type="term" value="C:cytoplasm"/>
    <property type="evidence" value="ECO:0007669"/>
    <property type="project" value="TreeGrafter"/>
</dbReference>
<feature type="compositionally biased region" description="Acidic residues" evidence="2">
    <location>
        <begin position="693"/>
        <end position="739"/>
    </location>
</feature>
<feature type="compositionally biased region" description="Acidic residues" evidence="2">
    <location>
        <begin position="385"/>
        <end position="404"/>
    </location>
</feature>
<dbReference type="PANTHER" id="PTHR11579">
    <property type="entry name" value="PROTEIN-L-ISOASPARTATE O-METHYLTRANSFERASE"/>
    <property type="match status" value="1"/>
</dbReference>
<evidence type="ECO:0000256" key="2">
    <source>
        <dbReference type="SAM" id="MobiDB-lite"/>
    </source>
</evidence>
<reference evidence="3 4" key="1">
    <citation type="submission" date="2018-08" db="EMBL/GenBank/DDBJ databases">
        <authorList>
            <person name="Laetsch R D."/>
            <person name="Stevens L."/>
            <person name="Kumar S."/>
            <person name="Blaxter L. M."/>
        </authorList>
    </citation>
    <scope>NUCLEOTIDE SEQUENCE [LARGE SCALE GENOMIC DNA]</scope>
</reference>
<keyword evidence="4" id="KW-1185">Reference proteome</keyword>
<proteinExistence type="inferred from homology"/>
<organism evidence="3 4">
    <name type="scientific">Litomosoides sigmodontis</name>
    <name type="common">Filarial nematode worm</name>
    <dbReference type="NCBI Taxonomy" id="42156"/>
    <lineage>
        <taxon>Eukaryota</taxon>
        <taxon>Metazoa</taxon>
        <taxon>Ecdysozoa</taxon>
        <taxon>Nematoda</taxon>
        <taxon>Chromadorea</taxon>
        <taxon>Rhabditida</taxon>
        <taxon>Spirurina</taxon>
        <taxon>Spiruromorpha</taxon>
        <taxon>Filarioidea</taxon>
        <taxon>Onchocercidae</taxon>
        <taxon>Litomosoides</taxon>
    </lineage>
</organism>
<feature type="region of interest" description="Disordered" evidence="2">
    <location>
        <begin position="376"/>
        <end position="469"/>
    </location>
</feature>
<evidence type="ECO:0000256" key="1">
    <source>
        <dbReference type="ARBA" id="ARBA00005369"/>
    </source>
</evidence>
<comment type="similarity">
    <text evidence="1">Belongs to the methyltransferase superfamily. L-isoaspartyl/D-aspartyl protein methyltransferase family.</text>
</comment>
<feature type="region of interest" description="Disordered" evidence="2">
    <location>
        <begin position="508"/>
        <end position="769"/>
    </location>
</feature>
<evidence type="ECO:0000313" key="4">
    <source>
        <dbReference type="Proteomes" id="UP000277928"/>
    </source>
</evidence>
<dbReference type="Gene3D" id="3.40.50.150">
    <property type="entry name" value="Vaccinia Virus protein VP39"/>
    <property type="match status" value="1"/>
</dbReference>
<feature type="compositionally biased region" description="Basic and acidic residues" evidence="2">
    <location>
        <begin position="833"/>
        <end position="843"/>
    </location>
</feature>
<dbReference type="GO" id="GO:0004719">
    <property type="term" value="F:protein-L-isoaspartate (D-aspartate) O-methyltransferase activity"/>
    <property type="evidence" value="ECO:0007669"/>
    <property type="project" value="InterPro"/>
</dbReference>
<evidence type="ECO:0000313" key="3">
    <source>
        <dbReference type="EMBL" id="VDK70413.1"/>
    </source>
</evidence>
<feature type="compositionally biased region" description="Basic and acidic residues" evidence="2">
    <location>
        <begin position="542"/>
        <end position="560"/>
    </location>
</feature>
<dbReference type="Proteomes" id="UP000277928">
    <property type="component" value="Unassembled WGS sequence"/>
</dbReference>
<feature type="compositionally biased region" description="Polar residues" evidence="2">
    <location>
        <begin position="597"/>
        <end position="612"/>
    </location>
</feature>
<feature type="region of interest" description="Disordered" evidence="2">
    <location>
        <begin position="790"/>
        <end position="843"/>
    </location>
</feature>
<dbReference type="PANTHER" id="PTHR11579:SF9">
    <property type="entry name" value="PROTEIN-L-ISOASPARTATE O-METHYLTRANSFERASE"/>
    <property type="match status" value="1"/>
</dbReference>
<dbReference type="OMA" id="CPETQCY"/>
<feature type="compositionally biased region" description="Basic and acidic residues" evidence="2">
    <location>
        <begin position="458"/>
        <end position="469"/>
    </location>
</feature>
<sequence>MGLAASSGYDNDDLIDKLIDANIVTTHRVETALRLVDRRRFFPVEGRNIAYKDLAWKSDSGSPGRIHISAPCIYGNVLECLDLQEGNSFLNIGSGTGYLNTVAGYLLGSSGTNHGVEIHSNIIEYSRSLVIETLHCPETQCYDWAIPEFACGNGLHLSPHHYSRYDRVYCGASVPQSHRRILWELLKIGGILVMPYEDQLLQVRRQAPNVFEVKIITSVSFSNFIPPTEEEKSKELYSSAPPFRQIPTLQFLCALSIRKIIRGAVAANHKIHIRNYVDQQPQRTRENQVIVEFRDGEYPLAQRVHYENHQPPFREILAIVGADLVDDHGNEDNNEVEGAVVERRRRLARERFRMVWFRHHLRTHVANRAVRRRRSLETEAHERDDGAEDDQNSDVDIDNGDENSEYGGSGSLSATTSGPTDAPVDAAESHSDGTSATGRTKKRSLAENEGESSLSAKRRNDEDSGCIDKEIMETDLTSDCRAQNIPKQNLADNSKSDKESVVIAIAQGTPELEKSANPKNEGKNLKFIEGEVKNRKGSVSHSRRELVEQLQDSRKKETSISKHKKSIVRSSLQGEGTSSSYSNYDGERGQTDDGQDSSKTTNRPNQIQNLKMSNEVKSKKRVNFPPPEALYPKDNEIKWKNNKLYKNKTENEPTGTCDSSNEVGNSQSSDRSKVLQTTNSELQSNNPHLVVNTEEEENANNNDDEYDDGDSDRTDDNDDEGDDDDDDDDGSDDDDDDANDSVNSSNDLGDPENNPEGDGSNDPCARLSSGDENDLYLAIRHAAESLTVAVGGQASTENDDESESSGDDYHDAMDDESMYRPTRDTGDEMETEEEKKREEARLEERGRQFSDICAFAALFERRVMELPLNRALKEYIKCLC</sequence>
<evidence type="ECO:0008006" key="5">
    <source>
        <dbReference type="Google" id="ProtNLM"/>
    </source>
</evidence>
<feature type="compositionally biased region" description="Polar residues" evidence="2">
    <location>
        <begin position="568"/>
        <end position="583"/>
    </location>
</feature>
<feature type="compositionally biased region" description="Basic and acidic residues" evidence="2">
    <location>
        <begin position="511"/>
        <end position="534"/>
    </location>
</feature>
<name>A0A3P6SKZ1_LITSI</name>
<dbReference type="InterPro" id="IPR000682">
    <property type="entry name" value="PCMT"/>
</dbReference>
<dbReference type="SUPFAM" id="SSF53335">
    <property type="entry name" value="S-adenosyl-L-methionine-dependent methyltransferases"/>
    <property type="match status" value="1"/>
</dbReference>
<gene>
    <name evidence="3" type="ORF">NLS_LOCUS1097</name>
</gene>
<feature type="compositionally biased region" description="Polar residues" evidence="2">
    <location>
        <begin position="652"/>
        <end position="687"/>
    </location>
</feature>
<accession>A0A3P6SKZ1</accession>
<dbReference type="EMBL" id="UYRX01000035">
    <property type="protein sequence ID" value="VDK70413.1"/>
    <property type="molecule type" value="Genomic_DNA"/>
</dbReference>
<feature type="compositionally biased region" description="Low complexity" evidence="2">
    <location>
        <begin position="411"/>
        <end position="420"/>
    </location>
</feature>
<dbReference type="InterPro" id="IPR029063">
    <property type="entry name" value="SAM-dependent_MTases_sf"/>
</dbReference>
<dbReference type="AlphaFoldDB" id="A0A3P6SKZ1"/>
<dbReference type="OrthoDB" id="10257972at2759"/>
<dbReference type="Pfam" id="PF01135">
    <property type="entry name" value="PCMT"/>
    <property type="match status" value="1"/>
</dbReference>
<feature type="compositionally biased region" description="Acidic residues" evidence="2">
    <location>
        <begin position="797"/>
        <end position="806"/>
    </location>
</feature>
<feature type="compositionally biased region" description="Basic and acidic residues" evidence="2">
    <location>
        <begin position="807"/>
        <end position="826"/>
    </location>
</feature>